<gene>
    <name evidence="1" type="ORF">OWV82_017743</name>
</gene>
<accession>A0ACC1X8A1</accession>
<evidence type="ECO:0000313" key="1">
    <source>
        <dbReference type="EMBL" id="KAJ4707661.1"/>
    </source>
</evidence>
<dbReference type="Proteomes" id="UP001164539">
    <property type="component" value="Chromosome 10"/>
</dbReference>
<sequence>MEIANSRGPEDLLTIEDTKKMKNTRNAISEVLRLKPPSSGTFGEVISDIRFDGYTIPKGWKLHWAVHASHKNPEYFKDPEKFDPSRFEGNKIVPFSYAPFGGGIHMCPGREYARLQLLCLHALCG</sequence>
<comment type="caution">
    <text evidence="1">The sequence shown here is derived from an EMBL/GenBank/DDBJ whole genome shotgun (WGS) entry which is preliminary data.</text>
</comment>
<protein>
    <submittedName>
        <fullName evidence="1">Cytochrome P450</fullName>
    </submittedName>
</protein>
<keyword evidence="2" id="KW-1185">Reference proteome</keyword>
<proteinExistence type="predicted"/>
<dbReference type="EMBL" id="CM051403">
    <property type="protein sequence ID" value="KAJ4707661.1"/>
    <property type="molecule type" value="Genomic_DNA"/>
</dbReference>
<organism evidence="1 2">
    <name type="scientific">Melia azedarach</name>
    <name type="common">Chinaberry tree</name>
    <dbReference type="NCBI Taxonomy" id="155640"/>
    <lineage>
        <taxon>Eukaryota</taxon>
        <taxon>Viridiplantae</taxon>
        <taxon>Streptophyta</taxon>
        <taxon>Embryophyta</taxon>
        <taxon>Tracheophyta</taxon>
        <taxon>Spermatophyta</taxon>
        <taxon>Magnoliopsida</taxon>
        <taxon>eudicotyledons</taxon>
        <taxon>Gunneridae</taxon>
        <taxon>Pentapetalae</taxon>
        <taxon>rosids</taxon>
        <taxon>malvids</taxon>
        <taxon>Sapindales</taxon>
        <taxon>Meliaceae</taxon>
        <taxon>Melia</taxon>
    </lineage>
</organism>
<reference evidence="1 2" key="1">
    <citation type="journal article" date="2023" name="Science">
        <title>Complex scaffold remodeling in plant triterpene biosynthesis.</title>
        <authorList>
            <person name="De La Pena R."/>
            <person name="Hodgson H."/>
            <person name="Liu J.C."/>
            <person name="Stephenson M.J."/>
            <person name="Martin A.C."/>
            <person name="Owen C."/>
            <person name="Harkess A."/>
            <person name="Leebens-Mack J."/>
            <person name="Jimenez L.E."/>
            <person name="Osbourn A."/>
            <person name="Sattely E.S."/>
        </authorList>
    </citation>
    <scope>NUCLEOTIDE SEQUENCE [LARGE SCALE GENOMIC DNA]</scope>
    <source>
        <strain evidence="2">cv. JPN11</strain>
        <tissue evidence="1">Leaf</tissue>
    </source>
</reference>
<evidence type="ECO:0000313" key="2">
    <source>
        <dbReference type="Proteomes" id="UP001164539"/>
    </source>
</evidence>
<name>A0ACC1X8A1_MELAZ</name>